<dbReference type="PANTHER" id="PTHR47953:SF19">
    <property type="entry name" value="OS06G0641600 PROTEIN"/>
    <property type="match status" value="1"/>
</dbReference>
<evidence type="ECO:0000256" key="8">
    <source>
        <dbReference type="ARBA" id="ARBA00023002"/>
    </source>
</evidence>
<dbReference type="InterPro" id="IPR002401">
    <property type="entry name" value="Cyt_P450_E_grp-I"/>
</dbReference>
<dbReference type="GO" id="GO:0020037">
    <property type="term" value="F:heme binding"/>
    <property type="evidence" value="ECO:0007669"/>
    <property type="project" value="InterPro"/>
</dbReference>
<keyword evidence="4 12" id="KW-0349">Heme</keyword>
<dbReference type="InterPro" id="IPR052306">
    <property type="entry name" value="CYP450_71D"/>
</dbReference>
<accession>A0A438E7G0</accession>
<feature type="domain" description="Reverse transcriptase Ty1/copia-type" evidence="13">
    <location>
        <begin position="441"/>
        <end position="540"/>
    </location>
</feature>
<comment type="similarity">
    <text evidence="3">Belongs to the cytochrome P450 family.</text>
</comment>
<organism evidence="14 15">
    <name type="scientific">Vitis vinifera</name>
    <name type="common">Grape</name>
    <dbReference type="NCBI Taxonomy" id="29760"/>
    <lineage>
        <taxon>Eukaryota</taxon>
        <taxon>Viridiplantae</taxon>
        <taxon>Streptophyta</taxon>
        <taxon>Embryophyta</taxon>
        <taxon>Tracheophyta</taxon>
        <taxon>Spermatophyta</taxon>
        <taxon>Magnoliopsida</taxon>
        <taxon>eudicotyledons</taxon>
        <taxon>Gunneridae</taxon>
        <taxon>Pentapetalae</taxon>
        <taxon>rosids</taxon>
        <taxon>Vitales</taxon>
        <taxon>Vitaceae</taxon>
        <taxon>Viteae</taxon>
        <taxon>Vitis</taxon>
    </lineage>
</organism>
<evidence type="ECO:0000256" key="10">
    <source>
        <dbReference type="ARBA" id="ARBA00023033"/>
    </source>
</evidence>
<dbReference type="InterPro" id="IPR017972">
    <property type="entry name" value="Cyt_P450_CS"/>
</dbReference>
<dbReference type="SUPFAM" id="SSF48264">
    <property type="entry name" value="Cytochrome P450"/>
    <property type="match status" value="2"/>
</dbReference>
<keyword evidence="5" id="KW-0812">Transmembrane</keyword>
<comment type="cofactor">
    <cofactor evidence="1 12">
        <name>heme</name>
        <dbReference type="ChEBI" id="CHEBI:30413"/>
    </cofactor>
</comment>
<name>A0A438E7G0_VITVI</name>
<evidence type="ECO:0000256" key="6">
    <source>
        <dbReference type="ARBA" id="ARBA00022723"/>
    </source>
</evidence>
<keyword evidence="7" id="KW-1133">Transmembrane helix</keyword>
<dbReference type="PROSITE" id="PS00086">
    <property type="entry name" value="CYTOCHROME_P450"/>
    <property type="match status" value="1"/>
</dbReference>
<dbReference type="SUPFAM" id="SSF56672">
    <property type="entry name" value="DNA/RNA polymerases"/>
    <property type="match status" value="1"/>
</dbReference>
<keyword evidence="11" id="KW-0472">Membrane</keyword>
<evidence type="ECO:0000256" key="12">
    <source>
        <dbReference type="PIRSR" id="PIRSR602401-1"/>
    </source>
</evidence>
<keyword evidence="10" id="KW-0503">Monooxygenase</keyword>
<evidence type="ECO:0000313" key="14">
    <source>
        <dbReference type="EMBL" id="RVW43633.1"/>
    </source>
</evidence>
<comment type="caution">
    <text evidence="14">The sequence shown here is derived from an EMBL/GenBank/DDBJ whole genome shotgun (WGS) entry which is preliminary data.</text>
</comment>
<reference evidence="14 15" key="1">
    <citation type="journal article" date="2018" name="PLoS Genet.">
        <title>Population sequencing reveals clonal diversity and ancestral inbreeding in the grapevine cultivar Chardonnay.</title>
        <authorList>
            <person name="Roach M.J."/>
            <person name="Johnson D.L."/>
            <person name="Bohlmann J."/>
            <person name="van Vuuren H.J."/>
            <person name="Jones S.J."/>
            <person name="Pretorius I.S."/>
            <person name="Schmidt S.A."/>
            <person name="Borneman A.R."/>
        </authorList>
    </citation>
    <scope>NUCLEOTIDE SEQUENCE [LARGE SCALE GENOMIC DNA]</scope>
    <source>
        <strain evidence="15">cv. Chardonnay</strain>
        <tissue evidence="14">Leaf</tissue>
    </source>
</reference>
<evidence type="ECO:0000256" key="1">
    <source>
        <dbReference type="ARBA" id="ARBA00001971"/>
    </source>
</evidence>
<dbReference type="Gene3D" id="1.10.630.10">
    <property type="entry name" value="Cytochrome P450"/>
    <property type="match status" value="2"/>
</dbReference>
<dbReference type="PRINTS" id="PR00463">
    <property type="entry name" value="EP450I"/>
</dbReference>
<dbReference type="Pfam" id="PF00067">
    <property type="entry name" value="p450"/>
    <property type="match status" value="2"/>
</dbReference>
<dbReference type="Proteomes" id="UP000288805">
    <property type="component" value="Unassembled WGS sequence"/>
</dbReference>
<evidence type="ECO:0000256" key="4">
    <source>
        <dbReference type="ARBA" id="ARBA00022617"/>
    </source>
</evidence>
<evidence type="ECO:0000256" key="7">
    <source>
        <dbReference type="ARBA" id="ARBA00022989"/>
    </source>
</evidence>
<gene>
    <name evidence="14" type="primary">CYP71D55_3</name>
    <name evidence="14" type="ORF">CK203_097051</name>
</gene>
<keyword evidence="8" id="KW-0560">Oxidoreductase</keyword>
<dbReference type="GO" id="GO:0016020">
    <property type="term" value="C:membrane"/>
    <property type="evidence" value="ECO:0007669"/>
    <property type="project" value="UniProtKB-SubCell"/>
</dbReference>
<dbReference type="InterPro" id="IPR001128">
    <property type="entry name" value="Cyt_P450"/>
</dbReference>
<dbReference type="InterPro" id="IPR013103">
    <property type="entry name" value="RVT_2"/>
</dbReference>
<protein>
    <submittedName>
        <fullName evidence="14">Premnaspirodiene oxygenase</fullName>
    </submittedName>
</protein>
<evidence type="ECO:0000256" key="11">
    <source>
        <dbReference type="ARBA" id="ARBA00023136"/>
    </source>
</evidence>
<dbReference type="CDD" id="cd09272">
    <property type="entry name" value="RNase_HI_RT_Ty1"/>
    <property type="match status" value="1"/>
</dbReference>
<evidence type="ECO:0000256" key="9">
    <source>
        <dbReference type="ARBA" id="ARBA00023004"/>
    </source>
</evidence>
<comment type="subcellular location">
    <subcellularLocation>
        <location evidence="2">Membrane</location>
        <topology evidence="2">Single-pass membrane protein</topology>
    </subcellularLocation>
</comment>
<evidence type="ECO:0000259" key="13">
    <source>
        <dbReference type="Pfam" id="PF07727"/>
    </source>
</evidence>
<feature type="binding site" description="axial binding residue" evidence="12">
    <location>
        <position position="677"/>
    </location>
    <ligand>
        <name>heme</name>
        <dbReference type="ChEBI" id="CHEBI:30413"/>
    </ligand>
    <ligandPart>
        <name>Fe</name>
        <dbReference type="ChEBI" id="CHEBI:18248"/>
    </ligandPart>
</feature>
<dbReference type="InterPro" id="IPR036396">
    <property type="entry name" value="Cyt_P450_sf"/>
</dbReference>
<dbReference type="InterPro" id="IPR043502">
    <property type="entry name" value="DNA/RNA_pol_sf"/>
</dbReference>
<keyword evidence="6 12" id="KW-0479">Metal-binding</keyword>
<sequence length="740" mass="85059">MAKQVMKTHDINFAHRPPLLASNVLSYDSTDILYPPYGDYWRQLRNICVVELLTSKRVKSFQLVREAELSNLITAVVSCSRLPFNRNENLSSYTFSIISRAAFGEKFEDQDAFISVTKEMAELYSGFCVADMYPSVKWLDLISGMRYKLDKHGDLEFPLTDNNIKGVILIIECEKLEYLTSKTSPKVTDTSYAKWYAENLKVHISLNGLDAKFEQIRGEILKRDPVLDLEETYVYVRCDSVHQDALNGELEHSELFAMVARRVKYPEWLDFSKAPRKQNFKTNHHASIAMIEPSHASTRNLENASSVVATSGNVGKAHHTSTHLLGEAITTIAYLINHIPSNSLQFQTPFDVLHHIHFDVYLLAMPCIKKAIGVITLPSRKLYVTLDMVFHENDMYYSESSLQGENRDEEALKDPRWREAMNEEMKALQIDLPIGKIPVGCRLRKSLYGLKQSPRAWFGRFTSFMKSIGYKQSNSYHTLFLKHNKEQIIALIVCVDDMIVIGNDYEEMKTLQEHLAHDFEMKDLDKLKYFLGIEVSRSKKVARSNAEAEYKGMAKAICELLWIRNLVKDLHIKQVSPMKLYCDNKAACDIAHNPVQHDRTKYVEVGRHFIKEKLESKLIEVPHVRSQDQLADVLTKAMSNQVFNAERFYPERFLDSSIDYKCTDFGYVPFGAGRRICPGIPFAMPYIELPLAHLLYHFDWKLPKGIKAEDLDMTEAFCLAVCRKQDLHLIPIPYNPLHAQ</sequence>
<evidence type="ECO:0000313" key="15">
    <source>
        <dbReference type="Proteomes" id="UP000288805"/>
    </source>
</evidence>
<dbReference type="GO" id="GO:0016705">
    <property type="term" value="F:oxidoreductase activity, acting on paired donors, with incorporation or reduction of molecular oxygen"/>
    <property type="evidence" value="ECO:0007669"/>
    <property type="project" value="InterPro"/>
</dbReference>
<dbReference type="GO" id="GO:0004497">
    <property type="term" value="F:monooxygenase activity"/>
    <property type="evidence" value="ECO:0007669"/>
    <property type="project" value="UniProtKB-KW"/>
</dbReference>
<dbReference type="PANTHER" id="PTHR47953">
    <property type="entry name" value="OS08G0105600 PROTEIN"/>
    <property type="match status" value="1"/>
</dbReference>
<dbReference type="EMBL" id="QGNW01001372">
    <property type="protein sequence ID" value="RVW43633.1"/>
    <property type="molecule type" value="Genomic_DNA"/>
</dbReference>
<dbReference type="AlphaFoldDB" id="A0A438E7G0"/>
<evidence type="ECO:0000256" key="2">
    <source>
        <dbReference type="ARBA" id="ARBA00004167"/>
    </source>
</evidence>
<evidence type="ECO:0000256" key="3">
    <source>
        <dbReference type="ARBA" id="ARBA00010617"/>
    </source>
</evidence>
<dbReference type="Pfam" id="PF07727">
    <property type="entry name" value="RVT_2"/>
    <property type="match status" value="1"/>
</dbReference>
<dbReference type="GO" id="GO:0005506">
    <property type="term" value="F:iron ion binding"/>
    <property type="evidence" value="ECO:0007669"/>
    <property type="project" value="InterPro"/>
</dbReference>
<proteinExistence type="inferred from homology"/>
<keyword evidence="9 12" id="KW-0408">Iron</keyword>
<evidence type="ECO:0000256" key="5">
    <source>
        <dbReference type="ARBA" id="ARBA00022692"/>
    </source>
</evidence>